<evidence type="ECO:0000256" key="2">
    <source>
        <dbReference type="ARBA" id="ARBA00022734"/>
    </source>
</evidence>
<dbReference type="InterPro" id="IPR050258">
    <property type="entry name" value="Leguminous_Lectin"/>
</dbReference>
<dbReference type="AlphaFoldDB" id="A0A8T0HAV4"/>
<dbReference type="CDD" id="cd06899">
    <property type="entry name" value="lectin_legume_LecRK_Arcelin_ConA"/>
    <property type="match status" value="1"/>
</dbReference>
<comment type="caution">
    <text evidence="4">The sequence shown here is derived from an EMBL/GenBank/DDBJ whole genome shotgun (WGS) entry which is preliminary data.</text>
</comment>
<sequence length="510" mass="57391">MSRAMASCYHFALAELLLVGQIILGAVIVQAQTNFSFLSFPTAESFLVLNDTVHVGNSSFLLNVQGARMSPSCGRLLYNEKIKMKDMASGAVASFHTAFTFQIYGPNMIFVAPEVYYHGDGLAFTFVRSITLSDAVESGSELCLLDRAIDGSINPLFAIEFDTYKTHWFGDISDSHVGVNIDSMRSIWSYNLCESSENQEYCSYLANGGYFTAWIDYYKTSEILQVFLASGSLDDISKPLKPLIEANISKFMPLANLVDEFMYVGFSSGTGVHWEVHEIKSWTFTSSMTQQETVVLSGDQSSGSPVKQIIIGVSVAGGILLLASWKVLGGPLKTPTYSQTSFELQPLTQGLETFRIFISHTGGPNGSEKNFPINLSKALKDYAEEKKCNYEVFIDRKMEKGTKFPEEILRQIAMTHLGIVVVTKEFFKNKWPMIELAKFVELYKPPEVLILPLFYKLKPAEVRSHLEKKFWERFWTEMSSPNHPIDLEKYRNAVETLCNINGVEYNFWND</sequence>
<dbReference type="GO" id="GO:0007165">
    <property type="term" value="P:signal transduction"/>
    <property type="evidence" value="ECO:0007669"/>
    <property type="project" value="InterPro"/>
</dbReference>
<evidence type="ECO:0000313" key="4">
    <source>
        <dbReference type="EMBL" id="KAG0568553.1"/>
    </source>
</evidence>
<dbReference type="Gene3D" id="2.60.120.200">
    <property type="match status" value="1"/>
</dbReference>
<dbReference type="InterPro" id="IPR000157">
    <property type="entry name" value="TIR_dom"/>
</dbReference>
<evidence type="ECO:0000259" key="3">
    <source>
        <dbReference type="PROSITE" id="PS50104"/>
    </source>
</evidence>
<keyword evidence="5" id="KW-1185">Reference proteome</keyword>
<name>A0A8T0HAV4_CERPU</name>
<dbReference type="Pfam" id="PF00139">
    <property type="entry name" value="Lectin_legB"/>
    <property type="match status" value="1"/>
</dbReference>
<dbReference type="Proteomes" id="UP000822688">
    <property type="component" value="Chromosome 6"/>
</dbReference>
<dbReference type="PROSITE" id="PS50104">
    <property type="entry name" value="TIR"/>
    <property type="match status" value="1"/>
</dbReference>
<accession>A0A8T0HAV4</accession>
<reference evidence="4 5" key="1">
    <citation type="submission" date="2020-06" db="EMBL/GenBank/DDBJ databases">
        <title>WGS assembly of Ceratodon purpureus strain R40.</title>
        <authorList>
            <person name="Carey S.B."/>
            <person name="Jenkins J."/>
            <person name="Shu S."/>
            <person name="Lovell J.T."/>
            <person name="Sreedasyam A."/>
            <person name="Maumus F."/>
            <person name="Tiley G.P."/>
            <person name="Fernandez-Pozo N."/>
            <person name="Barry K."/>
            <person name="Chen C."/>
            <person name="Wang M."/>
            <person name="Lipzen A."/>
            <person name="Daum C."/>
            <person name="Saski C.A."/>
            <person name="Payton A.C."/>
            <person name="Mcbreen J.C."/>
            <person name="Conrad R.E."/>
            <person name="Kollar L.M."/>
            <person name="Olsson S."/>
            <person name="Huttunen S."/>
            <person name="Landis J.B."/>
            <person name="Wickett N.J."/>
            <person name="Johnson M.G."/>
            <person name="Rensing S.A."/>
            <person name="Grimwood J."/>
            <person name="Schmutz J."/>
            <person name="Mcdaniel S.F."/>
        </authorList>
    </citation>
    <scope>NUCLEOTIDE SEQUENCE [LARGE SCALE GENOMIC DNA]</scope>
    <source>
        <strain evidence="4 5">R40</strain>
    </source>
</reference>
<dbReference type="PANTHER" id="PTHR32401">
    <property type="entry name" value="CONCANAVALIN A-LIKE LECTIN FAMILY PROTEIN"/>
    <property type="match status" value="1"/>
</dbReference>
<dbReference type="Pfam" id="PF01582">
    <property type="entry name" value="TIR"/>
    <property type="match status" value="1"/>
</dbReference>
<dbReference type="PANTHER" id="PTHR32401:SF48">
    <property type="entry name" value="LEGUME LECTIN DOMAIN-CONTAINING PROTEIN"/>
    <property type="match status" value="1"/>
</dbReference>
<gene>
    <name evidence="4" type="ORF">KC19_6G028200</name>
</gene>
<feature type="non-terminal residue" evidence="4">
    <location>
        <position position="510"/>
    </location>
</feature>
<organism evidence="4 5">
    <name type="scientific">Ceratodon purpureus</name>
    <name type="common">Fire moss</name>
    <name type="synonym">Dicranum purpureum</name>
    <dbReference type="NCBI Taxonomy" id="3225"/>
    <lineage>
        <taxon>Eukaryota</taxon>
        <taxon>Viridiplantae</taxon>
        <taxon>Streptophyta</taxon>
        <taxon>Embryophyta</taxon>
        <taxon>Bryophyta</taxon>
        <taxon>Bryophytina</taxon>
        <taxon>Bryopsida</taxon>
        <taxon>Dicranidae</taxon>
        <taxon>Pseudoditrichales</taxon>
        <taxon>Ditrichaceae</taxon>
        <taxon>Ceratodon</taxon>
    </lineage>
</organism>
<protein>
    <recommendedName>
        <fullName evidence="3">TIR domain-containing protein</fullName>
    </recommendedName>
</protein>
<comment type="similarity">
    <text evidence="1">Belongs to the leguminous lectin family.</text>
</comment>
<dbReference type="GO" id="GO:0030246">
    <property type="term" value="F:carbohydrate binding"/>
    <property type="evidence" value="ECO:0007669"/>
    <property type="project" value="UniProtKB-KW"/>
</dbReference>
<evidence type="ECO:0000313" key="5">
    <source>
        <dbReference type="Proteomes" id="UP000822688"/>
    </source>
</evidence>
<proteinExistence type="inferred from homology"/>
<dbReference type="Gene3D" id="3.40.50.10140">
    <property type="entry name" value="Toll/interleukin-1 receptor homology (TIR) domain"/>
    <property type="match status" value="1"/>
</dbReference>
<feature type="domain" description="TIR" evidence="3">
    <location>
        <begin position="352"/>
        <end position="510"/>
    </location>
</feature>
<keyword evidence="2" id="KW-0430">Lectin</keyword>
<dbReference type="SUPFAM" id="SSF49899">
    <property type="entry name" value="Concanavalin A-like lectins/glucanases"/>
    <property type="match status" value="1"/>
</dbReference>
<dbReference type="InterPro" id="IPR035897">
    <property type="entry name" value="Toll_tir_struct_dom_sf"/>
</dbReference>
<dbReference type="SUPFAM" id="SSF52200">
    <property type="entry name" value="Toll/Interleukin receptor TIR domain"/>
    <property type="match status" value="1"/>
</dbReference>
<dbReference type="SMART" id="SM00255">
    <property type="entry name" value="TIR"/>
    <property type="match status" value="1"/>
</dbReference>
<dbReference type="InterPro" id="IPR001220">
    <property type="entry name" value="Legume_lectin_dom"/>
</dbReference>
<dbReference type="EMBL" id="CM026427">
    <property type="protein sequence ID" value="KAG0568553.1"/>
    <property type="molecule type" value="Genomic_DNA"/>
</dbReference>
<dbReference type="InterPro" id="IPR013320">
    <property type="entry name" value="ConA-like_dom_sf"/>
</dbReference>
<evidence type="ECO:0000256" key="1">
    <source>
        <dbReference type="ARBA" id="ARBA00007606"/>
    </source>
</evidence>